<protein>
    <submittedName>
        <fullName evidence="2">Arginine deiminase</fullName>
        <ecNumber evidence="2">3.5.3.6</ecNumber>
    </submittedName>
</protein>
<accession>A0A645DYZ0</accession>
<dbReference type="Gene3D" id="3.75.10.10">
    <property type="entry name" value="L-arginine/glycine Amidinotransferase, Chain A"/>
    <property type="match status" value="1"/>
</dbReference>
<dbReference type="PANTHER" id="PTHR47271:SF2">
    <property type="entry name" value="ARGININE DEIMINASE"/>
    <property type="match status" value="1"/>
</dbReference>
<reference evidence="2" key="1">
    <citation type="submission" date="2019-08" db="EMBL/GenBank/DDBJ databases">
        <authorList>
            <person name="Kucharzyk K."/>
            <person name="Murdoch R.W."/>
            <person name="Higgins S."/>
            <person name="Loffler F."/>
        </authorList>
    </citation>
    <scope>NUCLEOTIDE SEQUENCE</scope>
</reference>
<dbReference type="EC" id="3.5.3.6" evidence="2"/>
<keyword evidence="1 2" id="KW-0378">Hydrolase</keyword>
<comment type="caution">
    <text evidence="2">The sequence shown here is derived from an EMBL/GenBank/DDBJ whole genome shotgun (WGS) entry which is preliminary data.</text>
</comment>
<dbReference type="PANTHER" id="PTHR47271">
    <property type="entry name" value="ARGININE DEIMINASE"/>
    <property type="match status" value="1"/>
</dbReference>
<dbReference type="PRINTS" id="PR01466">
    <property type="entry name" value="ARGDEIMINASE"/>
</dbReference>
<dbReference type="SUPFAM" id="SSF55909">
    <property type="entry name" value="Pentein"/>
    <property type="match status" value="1"/>
</dbReference>
<evidence type="ECO:0000256" key="1">
    <source>
        <dbReference type="ARBA" id="ARBA00022801"/>
    </source>
</evidence>
<sequence>MFTEYILNHHPRFANKGVEVWLDRDTTEHIEGGDELVLSDKVVAVGISQRTNAKALETMARRLFAKNSGFEKVLAIKIPNNRAMMHLDTVFTMVDYDKFTIHPAIQSKNGKIDVFTIVPDGDDIKITHSDDLHATLKDALGLDDLVLIPTGNGDAIVAPREQWNDGSNTLAIAPGVVVTYNRN</sequence>
<organism evidence="2">
    <name type="scientific">bioreactor metagenome</name>
    <dbReference type="NCBI Taxonomy" id="1076179"/>
    <lineage>
        <taxon>unclassified sequences</taxon>
        <taxon>metagenomes</taxon>
        <taxon>ecological metagenomes</taxon>
    </lineage>
</organism>
<dbReference type="EMBL" id="VSSQ01040336">
    <property type="protein sequence ID" value="MPM93552.1"/>
    <property type="molecule type" value="Genomic_DNA"/>
</dbReference>
<name>A0A645DYZ0_9ZZZZ</name>
<proteinExistence type="predicted"/>
<dbReference type="AlphaFoldDB" id="A0A645DYZ0"/>
<gene>
    <name evidence="2" type="primary">arcA_22</name>
    <name evidence="2" type="ORF">SDC9_140691</name>
</gene>
<dbReference type="InterPro" id="IPR003876">
    <property type="entry name" value="Arg_deiminase"/>
</dbReference>
<dbReference type="GO" id="GO:0016990">
    <property type="term" value="F:arginine deiminase activity"/>
    <property type="evidence" value="ECO:0007669"/>
    <property type="project" value="UniProtKB-EC"/>
</dbReference>
<dbReference type="Pfam" id="PF02274">
    <property type="entry name" value="ADI"/>
    <property type="match status" value="1"/>
</dbReference>
<dbReference type="GO" id="GO:0019546">
    <property type="term" value="P:L-arginine deiminase pathway"/>
    <property type="evidence" value="ECO:0007669"/>
    <property type="project" value="TreeGrafter"/>
</dbReference>
<evidence type="ECO:0000313" key="2">
    <source>
        <dbReference type="EMBL" id="MPM93552.1"/>
    </source>
</evidence>